<sequence length="64" mass="7476">MDKKPYLPKERDYLEQNPKIIKTMSPTGKTYSKLPDNVRDPIVCNNIAWPEFDYTSNELGEDDI</sequence>
<name>A0A0A2HLH4_CLOBO</name>
<evidence type="ECO:0000313" key="1">
    <source>
        <dbReference type="EMBL" id="QRI53270.1"/>
    </source>
</evidence>
<gene>
    <name evidence="1" type="ORF">JQS73_18020</name>
</gene>
<dbReference type="RefSeq" id="WP_003483201.1">
    <property type="nucleotide sequence ID" value="NZ_CP027779.1"/>
</dbReference>
<protein>
    <submittedName>
        <fullName evidence="1">Uncharacterized protein</fullName>
    </submittedName>
</protein>
<proteinExistence type="predicted"/>
<reference evidence="1 2" key="1">
    <citation type="journal article" date="2014" name="J. Infect. Dis.">
        <title>Molecular characterization of a novel botulinum neurotoxin type H gene.</title>
        <authorList>
            <person name="Dover N."/>
            <person name="Barash J.R."/>
            <person name="Hill K.K."/>
            <person name="Xie G."/>
            <person name="Arnon S.S."/>
        </authorList>
    </citation>
    <scope>NUCLEOTIDE SEQUENCE [LARGE SCALE GENOMIC DNA]</scope>
    <source>
        <strain evidence="1 2">IBCA10-7060</strain>
    </source>
</reference>
<evidence type="ECO:0000313" key="2">
    <source>
        <dbReference type="Proteomes" id="UP000663464"/>
    </source>
</evidence>
<accession>A0A0A2HLH4</accession>
<dbReference type="Proteomes" id="UP000663464">
    <property type="component" value="Chromosome"/>
</dbReference>
<organism evidence="1 2">
    <name type="scientific">Clostridium botulinum</name>
    <dbReference type="NCBI Taxonomy" id="1491"/>
    <lineage>
        <taxon>Bacteria</taxon>
        <taxon>Bacillati</taxon>
        <taxon>Bacillota</taxon>
        <taxon>Clostridia</taxon>
        <taxon>Eubacteriales</taxon>
        <taxon>Clostridiaceae</taxon>
        <taxon>Clostridium</taxon>
    </lineage>
</organism>
<dbReference type="EMBL" id="CP069280">
    <property type="protein sequence ID" value="QRI53270.1"/>
    <property type="molecule type" value="Genomic_DNA"/>
</dbReference>
<dbReference type="AlphaFoldDB" id="A0A0A2HLH4"/>